<proteinExistence type="predicted"/>
<evidence type="ECO:0000256" key="2">
    <source>
        <dbReference type="SAM" id="Phobius"/>
    </source>
</evidence>
<dbReference type="EMBL" id="JBHSOD010000117">
    <property type="protein sequence ID" value="MFC5891044.1"/>
    <property type="molecule type" value="Genomic_DNA"/>
</dbReference>
<keyword evidence="4" id="KW-1185">Reference proteome</keyword>
<feature type="transmembrane region" description="Helical" evidence="2">
    <location>
        <begin position="6"/>
        <end position="26"/>
    </location>
</feature>
<keyword evidence="2" id="KW-0472">Membrane</keyword>
<evidence type="ECO:0000313" key="3">
    <source>
        <dbReference type="EMBL" id="MFC5891044.1"/>
    </source>
</evidence>
<sequence length="115" mass="11791">MLVETLAFALIGLIVGAAALVSLPAYFPGGRALTAGTALVAALLGGVIMHFTLDGAFPGVSIAVSAIVSGLLTSVLARPDLAAGRLPAHRHHPHRVGGERHPHRAGGAHRRHRHA</sequence>
<protein>
    <submittedName>
        <fullName evidence="3">Uncharacterized protein</fullName>
    </submittedName>
</protein>
<dbReference type="RefSeq" id="WP_313765415.1">
    <property type="nucleotide sequence ID" value="NZ_BAAAVH010000002.1"/>
</dbReference>
<comment type="caution">
    <text evidence="3">The sequence shown here is derived from an EMBL/GenBank/DDBJ whole genome shotgun (WGS) entry which is preliminary data.</text>
</comment>
<feature type="region of interest" description="Disordered" evidence="1">
    <location>
        <begin position="88"/>
        <end position="115"/>
    </location>
</feature>
<accession>A0ABW1FB17</accession>
<reference evidence="4" key="1">
    <citation type="journal article" date="2019" name="Int. J. Syst. Evol. Microbiol.">
        <title>The Global Catalogue of Microorganisms (GCM) 10K type strain sequencing project: providing services to taxonomists for standard genome sequencing and annotation.</title>
        <authorList>
            <consortium name="The Broad Institute Genomics Platform"/>
            <consortium name="The Broad Institute Genome Sequencing Center for Infectious Disease"/>
            <person name="Wu L."/>
            <person name="Ma J."/>
        </authorList>
    </citation>
    <scope>NUCLEOTIDE SEQUENCE [LARGE SCALE GENOMIC DNA]</scope>
    <source>
        <strain evidence="4">CGMCC 4.1469</strain>
    </source>
</reference>
<feature type="transmembrane region" description="Helical" evidence="2">
    <location>
        <begin position="33"/>
        <end position="53"/>
    </location>
</feature>
<evidence type="ECO:0000313" key="4">
    <source>
        <dbReference type="Proteomes" id="UP001596067"/>
    </source>
</evidence>
<keyword evidence="2" id="KW-0812">Transmembrane</keyword>
<gene>
    <name evidence="3" type="ORF">ACFP0N_39440</name>
</gene>
<evidence type="ECO:0000256" key="1">
    <source>
        <dbReference type="SAM" id="MobiDB-lite"/>
    </source>
</evidence>
<name>A0ABW1FB17_9ACTN</name>
<keyword evidence="2" id="KW-1133">Transmembrane helix</keyword>
<organism evidence="3 4">
    <name type="scientific">Kitasatospora aburaviensis</name>
    <dbReference type="NCBI Taxonomy" id="67265"/>
    <lineage>
        <taxon>Bacteria</taxon>
        <taxon>Bacillati</taxon>
        <taxon>Actinomycetota</taxon>
        <taxon>Actinomycetes</taxon>
        <taxon>Kitasatosporales</taxon>
        <taxon>Streptomycetaceae</taxon>
        <taxon>Kitasatospora</taxon>
    </lineage>
</organism>
<dbReference type="Proteomes" id="UP001596067">
    <property type="component" value="Unassembled WGS sequence"/>
</dbReference>
<feature type="transmembrane region" description="Helical" evidence="2">
    <location>
        <begin position="59"/>
        <end position="77"/>
    </location>
</feature>